<keyword evidence="1 3" id="KW-0732">Signal</keyword>
<protein>
    <submittedName>
        <fullName evidence="5">LamG domain-containing protein</fullName>
    </submittedName>
</protein>
<name>A0ABU6K2T3_9RHOO</name>
<dbReference type="InterPro" id="IPR013320">
    <property type="entry name" value="ConA-like_dom_sf"/>
</dbReference>
<dbReference type="EMBL" id="JAYXHS010000001">
    <property type="protein sequence ID" value="MEC5385939.1"/>
    <property type="molecule type" value="Genomic_DNA"/>
</dbReference>
<evidence type="ECO:0000259" key="4">
    <source>
        <dbReference type="SMART" id="SM00560"/>
    </source>
</evidence>
<feature type="chain" id="PRO_5046237158" evidence="3">
    <location>
        <begin position="25"/>
        <end position="300"/>
    </location>
</feature>
<evidence type="ECO:0000313" key="5">
    <source>
        <dbReference type="EMBL" id="MEC5385939.1"/>
    </source>
</evidence>
<accession>A0ABU6K2T3</accession>
<sequence>MFAEFMNRHSRGACPGLFLPLAFALCLSACGGGGDSPSAGSDTSTNVSSSSKSSTASSAASSAASSTTSTSSVAVPDPALAYSFDSTATTDFKTITPYFGGTNMTAASAANVSVFSFAANKAGAASTATRITPTASVDDYYRIVAASVPAPLKTPAAITLEAMIQFSSVTTSSNIVLAKHMDTGNTQGFNLYVKTGGGSLGFRINNGAAYEQPVTLATDGSWTHIVATYDGANMHLYVNGVELGTGVAQTGALLDSSTDFQVGGNSTSNPNAAVNGVLDDLRIYNVGLTLEQVQARYAAY</sequence>
<dbReference type="SMART" id="SM00560">
    <property type="entry name" value="LamGL"/>
    <property type="match status" value="1"/>
</dbReference>
<proteinExistence type="predicted"/>
<keyword evidence="2" id="KW-1015">Disulfide bond</keyword>
<reference evidence="5 6" key="1">
    <citation type="submission" date="2024-01" db="EMBL/GenBank/DDBJ databases">
        <title>Uliginosibacterium soil sp. nov.</title>
        <authorList>
            <person name="Lv Y."/>
        </authorList>
    </citation>
    <scope>NUCLEOTIDE SEQUENCE [LARGE SCALE GENOMIC DNA]</scope>
    <source>
        <strain evidence="5 6">H3</strain>
    </source>
</reference>
<gene>
    <name evidence="5" type="ORF">VVD49_09400</name>
</gene>
<organism evidence="5 6">
    <name type="scientific">Uliginosibacterium silvisoli</name>
    <dbReference type="NCBI Taxonomy" id="3114758"/>
    <lineage>
        <taxon>Bacteria</taxon>
        <taxon>Pseudomonadati</taxon>
        <taxon>Pseudomonadota</taxon>
        <taxon>Betaproteobacteria</taxon>
        <taxon>Rhodocyclales</taxon>
        <taxon>Zoogloeaceae</taxon>
        <taxon>Uliginosibacterium</taxon>
    </lineage>
</organism>
<feature type="signal peptide" evidence="3">
    <location>
        <begin position="1"/>
        <end position="24"/>
    </location>
</feature>
<dbReference type="RefSeq" id="WP_327598883.1">
    <property type="nucleotide sequence ID" value="NZ_JAYXHS010000001.1"/>
</dbReference>
<comment type="caution">
    <text evidence="5">The sequence shown here is derived from an EMBL/GenBank/DDBJ whole genome shotgun (WGS) entry which is preliminary data.</text>
</comment>
<evidence type="ECO:0000256" key="3">
    <source>
        <dbReference type="SAM" id="SignalP"/>
    </source>
</evidence>
<dbReference type="Proteomes" id="UP001331561">
    <property type="component" value="Unassembled WGS sequence"/>
</dbReference>
<dbReference type="SUPFAM" id="SSF49899">
    <property type="entry name" value="Concanavalin A-like lectins/glucanases"/>
    <property type="match status" value="1"/>
</dbReference>
<dbReference type="Pfam" id="PF13385">
    <property type="entry name" value="Laminin_G_3"/>
    <property type="match status" value="1"/>
</dbReference>
<evidence type="ECO:0000256" key="2">
    <source>
        <dbReference type="ARBA" id="ARBA00023157"/>
    </source>
</evidence>
<feature type="domain" description="LamG-like jellyroll fold" evidence="4">
    <location>
        <begin position="156"/>
        <end position="291"/>
    </location>
</feature>
<evidence type="ECO:0000256" key="1">
    <source>
        <dbReference type="ARBA" id="ARBA00022729"/>
    </source>
</evidence>
<dbReference type="InterPro" id="IPR006558">
    <property type="entry name" value="LamG-like"/>
</dbReference>
<evidence type="ECO:0000313" key="6">
    <source>
        <dbReference type="Proteomes" id="UP001331561"/>
    </source>
</evidence>
<keyword evidence="6" id="KW-1185">Reference proteome</keyword>
<dbReference type="Gene3D" id="2.60.120.200">
    <property type="match status" value="1"/>
</dbReference>